<feature type="compositionally biased region" description="Acidic residues" evidence="1">
    <location>
        <begin position="81"/>
        <end position="95"/>
    </location>
</feature>
<evidence type="ECO:0000313" key="2">
    <source>
        <dbReference type="EMBL" id="EMP37463.1"/>
    </source>
</evidence>
<gene>
    <name evidence="2" type="ORF">UY3_05372</name>
</gene>
<protein>
    <submittedName>
        <fullName evidence="2">Uncharacterized protein</fullName>
    </submittedName>
</protein>
<reference evidence="3" key="1">
    <citation type="journal article" date="2013" name="Nat. Genet.">
        <title>The draft genomes of soft-shell turtle and green sea turtle yield insights into the development and evolution of the turtle-specific body plan.</title>
        <authorList>
            <person name="Wang Z."/>
            <person name="Pascual-Anaya J."/>
            <person name="Zadissa A."/>
            <person name="Li W."/>
            <person name="Niimura Y."/>
            <person name="Huang Z."/>
            <person name="Li C."/>
            <person name="White S."/>
            <person name="Xiong Z."/>
            <person name="Fang D."/>
            <person name="Wang B."/>
            <person name="Ming Y."/>
            <person name="Chen Y."/>
            <person name="Zheng Y."/>
            <person name="Kuraku S."/>
            <person name="Pignatelli M."/>
            <person name="Herrero J."/>
            <person name="Beal K."/>
            <person name="Nozawa M."/>
            <person name="Li Q."/>
            <person name="Wang J."/>
            <person name="Zhang H."/>
            <person name="Yu L."/>
            <person name="Shigenobu S."/>
            <person name="Wang J."/>
            <person name="Liu J."/>
            <person name="Flicek P."/>
            <person name="Searle S."/>
            <person name="Wang J."/>
            <person name="Kuratani S."/>
            <person name="Yin Y."/>
            <person name="Aken B."/>
            <person name="Zhang G."/>
            <person name="Irie N."/>
        </authorList>
    </citation>
    <scope>NUCLEOTIDE SEQUENCE [LARGE SCALE GENOMIC DNA]</scope>
</reference>
<evidence type="ECO:0000256" key="1">
    <source>
        <dbReference type="SAM" id="MobiDB-lite"/>
    </source>
</evidence>
<feature type="compositionally biased region" description="Polar residues" evidence="1">
    <location>
        <begin position="43"/>
        <end position="60"/>
    </location>
</feature>
<keyword evidence="3" id="KW-1185">Reference proteome</keyword>
<dbReference type="AlphaFoldDB" id="M7BZF4"/>
<sequence>MDESKCIKIDIGSINAFLVGKQNTNVPRPSPHHCPRSSSRHCTGNTYSRGSRELQSGAPTTTPPLYVDSCKREVSRNRDEDFGDEEDDDEAEDENVLPNSQEVFITLDPIPSQPSQGGLPDLEGGEDTSALVQHLAKIKLKPLETREDLIKPEVNWYSEEIKALSARQDTAQQARVRTYTASACCAVTSCVDTATEHGNSQITAWFTTT</sequence>
<dbReference type="EMBL" id="KB522028">
    <property type="protein sequence ID" value="EMP37463.1"/>
    <property type="molecule type" value="Genomic_DNA"/>
</dbReference>
<feature type="compositionally biased region" description="Basic residues" evidence="1">
    <location>
        <begin position="30"/>
        <end position="39"/>
    </location>
</feature>
<feature type="region of interest" description="Disordered" evidence="1">
    <location>
        <begin position="22"/>
        <end position="96"/>
    </location>
</feature>
<proteinExistence type="predicted"/>
<feature type="compositionally biased region" description="Basic and acidic residues" evidence="1">
    <location>
        <begin position="69"/>
        <end position="80"/>
    </location>
</feature>
<accession>M7BZF4</accession>
<name>M7BZF4_CHEMY</name>
<dbReference type="Proteomes" id="UP000031443">
    <property type="component" value="Unassembled WGS sequence"/>
</dbReference>
<organism evidence="2 3">
    <name type="scientific">Chelonia mydas</name>
    <name type="common">Green sea-turtle</name>
    <name type="synonym">Chelonia agassizi</name>
    <dbReference type="NCBI Taxonomy" id="8469"/>
    <lineage>
        <taxon>Eukaryota</taxon>
        <taxon>Metazoa</taxon>
        <taxon>Chordata</taxon>
        <taxon>Craniata</taxon>
        <taxon>Vertebrata</taxon>
        <taxon>Euteleostomi</taxon>
        <taxon>Archelosauria</taxon>
        <taxon>Testudinata</taxon>
        <taxon>Testudines</taxon>
        <taxon>Cryptodira</taxon>
        <taxon>Durocryptodira</taxon>
        <taxon>Americhelydia</taxon>
        <taxon>Chelonioidea</taxon>
        <taxon>Cheloniidae</taxon>
        <taxon>Chelonia</taxon>
    </lineage>
</organism>
<evidence type="ECO:0000313" key="3">
    <source>
        <dbReference type="Proteomes" id="UP000031443"/>
    </source>
</evidence>